<dbReference type="SUPFAM" id="SSF52540">
    <property type="entry name" value="P-loop containing nucleoside triphosphate hydrolases"/>
    <property type="match status" value="1"/>
</dbReference>
<evidence type="ECO:0000313" key="1">
    <source>
        <dbReference type="EMBL" id="ATP18612.1"/>
    </source>
</evidence>
<organism evidence="1 2">
    <name type="scientific">Sphingobium yanoikuyae</name>
    <name type="common">Sphingomonas yanoikuyae</name>
    <dbReference type="NCBI Taxonomy" id="13690"/>
    <lineage>
        <taxon>Bacteria</taxon>
        <taxon>Pseudomonadati</taxon>
        <taxon>Pseudomonadota</taxon>
        <taxon>Alphaproteobacteria</taxon>
        <taxon>Sphingomonadales</taxon>
        <taxon>Sphingomonadaceae</taxon>
        <taxon>Sphingobium</taxon>
    </lineage>
</organism>
<protein>
    <submittedName>
        <fullName evidence="1">Kinase</fullName>
    </submittedName>
</protein>
<dbReference type="AlphaFoldDB" id="A0A0J9D0P3"/>
<dbReference type="Proteomes" id="UP000037029">
    <property type="component" value="Chromosome"/>
</dbReference>
<dbReference type="EMBL" id="CP020925">
    <property type="protein sequence ID" value="ATP18612.1"/>
    <property type="molecule type" value="Genomic_DNA"/>
</dbReference>
<reference evidence="1 2" key="1">
    <citation type="submission" date="2017-04" db="EMBL/GenBank/DDBJ databases">
        <title>Characterization, genome and methylation analysis of a phthalic acid esters degrading strain Sphingobium yanoikuyae SHJ.</title>
        <authorList>
            <person name="Feng L."/>
        </authorList>
    </citation>
    <scope>NUCLEOTIDE SEQUENCE [LARGE SCALE GENOMIC DNA]</scope>
    <source>
        <strain evidence="1 2">SHJ</strain>
    </source>
</reference>
<evidence type="ECO:0000313" key="2">
    <source>
        <dbReference type="Proteomes" id="UP000037029"/>
    </source>
</evidence>
<name>A0A0J9D0P3_SPHYA</name>
<accession>A0A0J9D0P3</accession>
<proteinExistence type="predicted"/>
<gene>
    <name evidence="1" type="ORF">BV87_09545</name>
</gene>
<dbReference type="GO" id="GO:0016301">
    <property type="term" value="F:kinase activity"/>
    <property type="evidence" value="ECO:0007669"/>
    <property type="project" value="UniProtKB-KW"/>
</dbReference>
<keyword evidence="1" id="KW-0418">Kinase</keyword>
<dbReference type="RefSeq" id="WP_048937805.1">
    <property type="nucleotide sequence ID" value="NZ_CP020925.1"/>
</dbReference>
<keyword evidence="1" id="KW-0808">Transferase</keyword>
<dbReference type="Gene3D" id="3.40.50.300">
    <property type="entry name" value="P-loop containing nucleotide triphosphate hydrolases"/>
    <property type="match status" value="1"/>
</dbReference>
<dbReference type="InterPro" id="IPR027417">
    <property type="entry name" value="P-loop_NTPase"/>
</dbReference>
<sequence>MAATALDAVDRLALRLLEEKDGLAVLGLCGAQGSGKSTLAQALHARMGARGVASAILSIDDLYLTKAEREALAQDVHPLLRTRGVPGTHDVALGLRVLDALAAGQAACLPRFDKAVDDRLPESAWPEAGAGLRLLILEGWCVGARAQEAGALDAPVNALERDEDGDGRWRRFVNAALAGDYQALFGRIDALALLAAPGFDVVQGWRTQQEAELRAAGGGSAVMSDEEVARFIQHYERLTRHILDEMPARADLVVELDAWRGVTAVRSR</sequence>